<name>A0ABT0YLR4_9BURK</name>
<proteinExistence type="predicted"/>
<accession>A0ABT0YLR4</accession>
<evidence type="ECO:0000313" key="3">
    <source>
        <dbReference type="EMBL" id="MCM5679671.1"/>
    </source>
</evidence>
<reference evidence="3" key="1">
    <citation type="submission" date="2022-05" db="EMBL/GenBank/DDBJ databases">
        <title>Schlegelella sp. nov., isolated from mangrove soil.</title>
        <authorList>
            <person name="Liu Y."/>
            <person name="Ge X."/>
            <person name="Liu W."/>
        </authorList>
    </citation>
    <scope>NUCLEOTIDE SEQUENCE</scope>
    <source>
        <strain evidence="3">S2-27</strain>
    </source>
</reference>
<dbReference type="Proteomes" id="UP001165541">
    <property type="component" value="Unassembled WGS sequence"/>
</dbReference>
<feature type="chain" id="PRO_5045720284" evidence="2">
    <location>
        <begin position="20"/>
        <end position="171"/>
    </location>
</feature>
<dbReference type="EMBL" id="JAMKFE010000004">
    <property type="protein sequence ID" value="MCM5679671.1"/>
    <property type="molecule type" value="Genomic_DNA"/>
</dbReference>
<sequence>MKQMLLWIFCAVLSPALQAQPLSPPLESQPVAPLGTGPGFHSPQSPIAPLKERDDLVSWKLLASVKTKTERNRVKPLFPDGVRALNKRTVKIQGFMMPLEPGDKQKHFLLSAVPTSCAFCVPAGPEGLVEVKTRTPVRYSIDPVVVEGQLAVLDNDPYGIFYRIVDGVPSK</sequence>
<dbReference type="Gene3D" id="2.40.50.870">
    <property type="entry name" value="Protein of unknown function (DUF3299)"/>
    <property type="match status" value="1"/>
</dbReference>
<keyword evidence="4" id="KW-1185">Reference proteome</keyword>
<gene>
    <name evidence="3" type="ORF">M8A51_09005</name>
</gene>
<feature type="region of interest" description="Disordered" evidence="1">
    <location>
        <begin position="28"/>
        <end position="47"/>
    </location>
</feature>
<evidence type="ECO:0000256" key="1">
    <source>
        <dbReference type="SAM" id="MobiDB-lite"/>
    </source>
</evidence>
<evidence type="ECO:0000313" key="4">
    <source>
        <dbReference type="Proteomes" id="UP001165541"/>
    </source>
</evidence>
<keyword evidence="2" id="KW-0732">Signal</keyword>
<protein>
    <submittedName>
        <fullName evidence="3">DUF3299 domain-containing protein</fullName>
    </submittedName>
</protein>
<organism evidence="3 4">
    <name type="scientific">Caldimonas mangrovi</name>
    <dbReference type="NCBI Taxonomy" id="2944811"/>
    <lineage>
        <taxon>Bacteria</taxon>
        <taxon>Pseudomonadati</taxon>
        <taxon>Pseudomonadota</taxon>
        <taxon>Betaproteobacteria</taxon>
        <taxon>Burkholderiales</taxon>
        <taxon>Sphaerotilaceae</taxon>
        <taxon>Caldimonas</taxon>
    </lineage>
</organism>
<feature type="signal peptide" evidence="2">
    <location>
        <begin position="1"/>
        <end position="19"/>
    </location>
</feature>
<comment type="caution">
    <text evidence="3">The sequence shown here is derived from an EMBL/GenBank/DDBJ whole genome shotgun (WGS) entry which is preliminary data.</text>
</comment>
<dbReference type="InterPro" id="IPR021727">
    <property type="entry name" value="DUF3299"/>
</dbReference>
<dbReference type="Pfam" id="PF11736">
    <property type="entry name" value="DUF3299"/>
    <property type="match status" value="1"/>
</dbReference>
<dbReference type="RefSeq" id="WP_251777870.1">
    <property type="nucleotide sequence ID" value="NZ_JAMKFE010000004.1"/>
</dbReference>
<evidence type="ECO:0000256" key="2">
    <source>
        <dbReference type="SAM" id="SignalP"/>
    </source>
</evidence>